<proteinExistence type="predicted"/>
<feature type="signal peptide" evidence="1">
    <location>
        <begin position="1"/>
        <end position="21"/>
    </location>
</feature>
<feature type="chain" id="PRO_5047018735" description="Dihydrodipicolinate reductase" evidence="1">
    <location>
        <begin position="22"/>
        <end position="128"/>
    </location>
</feature>
<accession>A0ABT2LS65</accession>
<organism evidence="2 3">
    <name type="scientific">Chelativorans salis</name>
    <dbReference type="NCBI Taxonomy" id="2978478"/>
    <lineage>
        <taxon>Bacteria</taxon>
        <taxon>Pseudomonadati</taxon>
        <taxon>Pseudomonadota</taxon>
        <taxon>Alphaproteobacteria</taxon>
        <taxon>Hyphomicrobiales</taxon>
        <taxon>Phyllobacteriaceae</taxon>
        <taxon>Chelativorans</taxon>
    </lineage>
</organism>
<keyword evidence="1" id="KW-0732">Signal</keyword>
<comment type="caution">
    <text evidence="2">The sequence shown here is derived from an EMBL/GenBank/DDBJ whole genome shotgun (WGS) entry which is preliminary data.</text>
</comment>
<evidence type="ECO:0000256" key="1">
    <source>
        <dbReference type="SAM" id="SignalP"/>
    </source>
</evidence>
<gene>
    <name evidence="2" type="ORF">N5A92_20005</name>
</gene>
<dbReference type="EMBL" id="JAOCZP010000007">
    <property type="protein sequence ID" value="MCT7377304.1"/>
    <property type="molecule type" value="Genomic_DNA"/>
</dbReference>
<evidence type="ECO:0000313" key="3">
    <source>
        <dbReference type="Proteomes" id="UP001320831"/>
    </source>
</evidence>
<reference evidence="2 3" key="1">
    <citation type="submission" date="2022-09" db="EMBL/GenBank/DDBJ databases">
        <title>Chelativorans salina sp. nov., a novel slightly halophilic bacterium isolated from a saline lake sediment enrichment.</title>
        <authorList>
            <person name="Gao L."/>
            <person name="Fang B.-Z."/>
            <person name="Li W.-J."/>
        </authorList>
    </citation>
    <scope>NUCLEOTIDE SEQUENCE [LARGE SCALE GENOMIC DNA]</scope>
    <source>
        <strain evidence="2 3">EGI FJ00035</strain>
    </source>
</reference>
<evidence type="ECO:0000313" key="2">
    <source>
        <dbReference type="EMBL" id="MCT7377304.1"/>
    </source>
</evidence>
<dbReference type="RefSeq" id="WP_260905756.1">
    <property type="nucleotide sequence ID" value="NZ_JAOCZP010000007.1"/>
</dbReference>
<sequence length="128" mass="13720">MLKYTICAALMVQFGLSPAIADEVKMGGKELSELLSAGKNIRLGGPGTGYSGELVLTSDGRGNGQAKTDDGTKTFVLEGTWRIKGDEFCRQWAAFDDGNEVCETWVLIGTKQAKVVVGDDQIGINSWD</sequence>
<name>A0ABT2LS65_9HYPH</name>
<keyword evidence="3" id="KW-1185">Reference proteome</keyword>
<evidence type="ECO:0008006" key="4">
    <source>
        <dbReference type="Google" id="ProtNLM"/>
    </source>
</evidence>
<protein>
    <recommendedName>
        <fullName evidence="4">Dihydrodipicolinate reductase</fullName>
    </recommendedName>
</protein>
<dbReference type="Proteomes" id="UP001320831">
    <property type="component" value="Unassembled WGS sequence"/>
</dbReference>